<dbReference type="OrthoDB" id="9776438at2"/>
<gene>
    <name evidence="4" type="ORF">ESZ54_11680</name>
</gene>
<evidence type="ECO:0000256" key="2">
    <source>
        <dbReference type="ARBA" id="ARBA00023033"/>
    </source>
</evidence>
<dbReference type="Proteomes" id="UP000310506">
    <property type="component" value="Unassembled WGS sequence"/>
</dbReference>
<reference evidence="4 5" key="1">
    <citation type="submission" date="2019-01" db="EMBL/GenBank/DDBJ databases">
        <title>Vagococcus silagei sp. nov. isolated from brewer's grain.</title>
        <authorList>
            <person name="Guu J.-R."/>
        </authorList>
    </citation>
    <scope>NUCLEOTIDE SEQUENCE [LARGE SCALE GENOMIC DNA]</scope>
    <source>
        <strain evidence="4 5">2B-2</strain>
    </source>
</reference>
<organism evidence="4 5">
    <name type="scientific">Vagococcus silagei</name>
    <dbReference type="NCBI Taxonomy" id="2508885"/>
    <lineage>
        <taxon>Bacteria</taxon>
        <taxon>Bacillati</taxon>
        <taxon>Bacillota</taxon>
        <taxon>Bacilli</taxon>
        <taxon>Lactobacillales</taxon>
        <taxon>Enterococcaceae</taxon>
        <taxon>Vagococcus</taxon>
    </lineage>
</organism>
<dbReference type="InterPro" id="IPR011251">
    <property type="entry name" value="Luciferase-like_dom"/>
</dbReference>
<dbReference type="AlphaFoldDB" id="A0A4S3B6E9"/>
<dbReference type="GO" id="GO:0005829">
    <property type="term" value="C:cytosol"/>
    <property type="evidence" value="ECO:0007669"/>
    <property type="project" value="TreeGrafter"/>
</dbReference>
<dbReference type="GO" id="GO:0016705">
    <property type="term" value="F:oxidoreductase activity, acting on paired donors, with incorporation or reduction of molecular oxygen"/>
    <property type="evidence" value="ECO:0007669"/>
    <property type="project" value="InterPro"/>
</dbReference>
<dbReference type="PANTHER" id="PTHR30137:SF8">
    <property type="entry name" value="BLR5498 PROTEIN"/>
    <property type="match status" value="1"/>
</dbReference>
<name>A0A4S3B6E9_9ENTE</name>
<proteinExistence type="predicted"/>
<evidence type="ECO:0000259" key="3">
    <source>
        <dbReference type="Pfam" id="PF00296"/>
    </source>
</evidence>
<dbReference type="InterPro" id="IPR050766">
    <property type="entry name" value="Bact_Lucif_Oxidored"/>
</dbReference>
<feature type="domain" description="Luciferase-like" evidence="3">
    <location>
        <begin position="16"/>
        <end position="315"/>
    </location>
</feature>
<keyword evidence="5" id="KW-1185">Reference proteome</keyword>
<dbReference type="InterPro" id="IPR036661">
    <property type="entry name" value="Luciferase-like_sf"/>
</dbReference>
<dbReference type="SUPFAM" id="SSF51679">
    <property type="entry name" value="Bacterial luciferase-like"/>
    <property type="match status" value="1"/>
</dbReference>
<protein>
    <submittedName>
        <fullName evidence="4">LLM class flavin-dependent oxidoreductase</fullName>
    </submittedName>
</protein>
<accession>A0A4S3B6E9</accession>
<dbReference type="Pfam" id="PF00296">
    <property type="entry name" value="Bac_luciferase"/>
    <property type="match status" value="1"/>
</dbReference>
<keyword evidence="1" id="KW-0560">Oxidoreductase</keyword>
<sequence length="355" mass="39129">MENKNYLPKFDQSKGMEFGVYSLGEHMRNPHNGKLLTAQERIKEIKEMAVLADDVGLDVFMLGESHQDGFVAQAHSVILSNIAAATQNIKISSGATIVSTSDPVRIFEDFSTIDLLSNGRVEVVGGRASRVGLFKLLGYDLEDYEELFEEKFDLLLKINQNEFVNWSGKYRAPLENAHIIPRPTSGSLPIWRAVGGGLSSAVAAGRAGVPMNLAMLGGPTSIYKRTIDGYRQAARGAGFDEMSLPIATSGFFYIAKDKQTAMREYYPHINEGMKQANGQGFPKQAFAHATDPSSIINIGEPNEIIERLIAHHEIFGQQRYMGQLDFGGVPVDKIKENIITLGEVIMPAVKKYTKK</sequence>
<dbReference type="GO" id="GO:0004497">
    <property type="term" value="F:monooxygenase activity"/>
    <property type="evidence" value="ECO:0007669"/>
    <property type="project" value="UniProtKB-KW"/>
</dbReference>
<keyword evidence="2" id="KW-0503">Monooxygenase</keyword>
<evidence type="ECO:0000256" key="1">
    <source>
        <dbReference type="ARBA" id="ARBA00023002"/>
    </source>
</evidence>
<evidence type="ECO:0000313" key="5">
    <source>
        <dbReference type="Proteomes" id="UP000310506"/>
    </source>
</evidence>
<dbReference type="RefSeq" id="WP_136137835.1">
    <property type="nucleotide sequence ID" value="NZ_SDGV01000033.1"/>
</dbReference>
<dbReference type="EMBL" id="SDGV01000033">
    <property type="protein sequence ID" value="THB60205.1"/>
    <property type="molecule type" value="Genomic_DNA"/>
</dbReference>
<comment type="caution">
    <text evidence="4">The sequence shown here is derived from an EMBL/GenBank/DDBJ whole genome shotgun (WGS) entry which is preliminary data.</text>
</comment>
<evidence type="ECO:0000313" key="4">
    <source>
        <dbReference type="EMBL" id="THB60205.1"/>
    </source>
</evidence>
<dbReference type="Gene3D" id="3.20.20.30">
    <property type="entry name" value="Luciferase-like domain"/>
    <property type="match status" value="1"/>
</dbReference>
<dbReference type="CDD" id="cd00347">
    <property type="entry name" value="Flavin_utilizing_monoxygenases"/>
    <property type="match status" value="1"/>
</dbReference>
<dbReference type="PANTHER" id="PTHR30137">
    <property type="entry name" value="LUCIFERASE-LIKE MONOOXYGENASE"/>
    <property type="match status" value="1"/>
</dbReference>